<dbReference type="Proteomes" id="UP000006919">
    <property type="component" value="Plasmid pRUMAL01"/>
</dbReference>
<dbReference type="RefSeq" id="WP_013483545.1">
    <property type="nucleotide sequence ID" value="NC_014824.1"/>
</dbReference>
<feature type="region of interest" description="Disordered" evidence="1">
    <location>
        <begin position="54"/>
        <end position="79"/>
    </location>
</feature>
<evidence type="ECO:0000313" key="4">
    <source>
        <dbReference type="Proteomes" id="UP000006919"/>
    </source>
</evidence>
<proteinExistence type="predicted"/>
<dbReference type="AlphaFoldDB" id="E6UK00"/>
<evidence type="ECO:0000256" key="1">
    <source>
        <dbReference type="SAM" id="MobiDB-lite"/>
    </source>
</evidence>
<feature type="compositionally biased region" description="Basic and acidic residues" evidence="1">
    <location>
        <begin position="68"/>
        <end position="78"/>
    </location>
</feature>
<reference evidence="4" key="1">
    <citation type="journal article" date="2011" name="J. Bacteriol.">
        <title>Complete genome of the cellulolytic ruminal bacterium Ruminococcus albus 7.</title>
        <authorList>
            <person name="Suen G."/>
            <person name="Stevenson D.M."/>
            <person name="Bruce D.C."/>
            <person name="Chertkov O."/>
            <person name="Copeland A."/>
            <person name="Cheng J.F."/>
            <person name="Detter C."/>
            <person name="Detter J.C."/>
            <person name="Goodwin L.A."/>
            <person name="Han C.S."/>
            <person name="Hauser L.J."/>
            <person name="Ivanova N.N."/>
            <person name="Kyrpides N.C."/>
            <person name="Land M.L."/>
            <person name="Lapidus A."/>
            <person name="Lucas S."/>
            <person name="Ovchinnikova G."/>
            <person name="Pitluck S."/>
            <person name="Tapia R."/>
            <person name="Woyke T."/>
            <person name="Boyum J."/>
            <person name="Mead D."/>
            <person name="Weimer P.J."/>
        </authorList>
    </citation>
    <scope>NUCLEOTIDE SEQUENCE [LARGE SCALE GENOMIC DNA]</scope>
    <source>
        <strain evidence="4">ATCC 27210 / DSM 20455 / JCM 14654 / NCDO 2250 / 7</strain>
        <plasmid evidence="4">pRUMAL01</plasmid>
    </source>
</reference>
<gene>
    <name evidence="3" type="ordered locus">Rumal_3554</name>
</gene>
<dbReference type="KEGG" id="ral:Rumal_3554"/>
<feature type="signal peptide" evidence="2">
    <location>
        <begin position="1"/>
        <end position="25"/>
    </location>
</feature>
<dbReference type="HOGENOM" id="CLU_1702942_0_0_9"/>
<accession>E6UK00</accession>
<feature type="compositionally biased region" description="Low complexity" evidence="1">
    <location>
        <begin position="54"/>
        <end position="67"/>
    </location>
</feature>
<dbReference type="EMBL" id="CP002404">
    <property type="protein sequence ID" value="ADU23996.1"/>
    <property type="molecule type" value="Genomic_DNA"/>
</dbReference>
<keyword evidence="2" id="KW-0732">Signal</keyword>
<sequence precursor="true">MKIKKITMVLSVVISALLCCNFAGYSFIEDENVQYTSESNPERISPLSYNISYSSKGSSDSSSLKKINSNDDPQKEEPVSVIDITEPSLNESCQVVPVDTGDNESSCDSSCEENKEETIVEEKAQKPGYTIITDIIELDTYIYNQLGGSIYSSS</sequence>
<organism evidence="3 4">
    <name type="scientific">Ruminococcus albus (strain ATCC 27210 / DSM 20455 / JCM 14654 / NCDO 2250 / 7)</name>
    <dbReference type="NCBI Taxonomy" id="697329"/>
    <lineage>
        <taxon>Bacteria</taxon>
        <taxon>Bacillati</taxon>
        <taxon>Bacillota</taxon>
        <taxon>Clostridia</taxon>
        <taxon>Eubacteriales</taxon>
        <taxon>Oscillospiraceae</taxon>
        <taxon>Ruminococcus</taxon>
    </lineage>
</organism>
<keyword evidence="3" id="KW-0614">Plasmid</keyword>
<protein>
    <submittedName>
        <fullName evidence="3">Uncharacterized protein</fullName>
    </submittedName>
</protein>
<feature type="chain" id="PRO_5003213160" evidence="2">
    <location>
        <begin position="26"/>
        <end position="154"/>
    </location>
</feature>
<name>E6UK00_RUMA7</name>
<geneLocation type="plasmid" evidence="3 4">
    <name>pRUMAL01</name>
</geneLocation>
<evidence type="ECO:0000313" key="3">
    <source>
        <dbReference type="EMBL" id="ADU23996.1"/>
    </source>
</evidence>
<evidence type="ECO:0000256" key="2">
    <source>
        <dbReference type="SAM" id="SignalP"/>
    </source>
</evidence>